<dbReference type="SUPFAM" id="SSF53756">
    <property type="entry name" value="UDP-Glycosyltransferase/glycogen phosphorylase"/>
    <property type="match status" value="1"/>
</dbReference>
<organism evidence="1 2">
    <name type="scientific">Antarctobacter heliothermus</name>
    <dbReference type="NCBI Taxonomy" id="74033"/>
    <lineage>
        <taxon>Bacteria</taxon>
        <taxon>Pseudomonadati</taxon>
        <taxon>Pseudomonadota</taxon>
        <taxon>Alphaproteobacteria</taxon>
        <taxon>Rhodobacterales</taxon>
        <taxon>Roseobacteraceae</taxon>
        <taxon>Antarctobacter</taxon>
    </lineage>
</organism>
<dbReference type="EMBL" id="CP022541">
    <property type="protein sequence ID" value="ASP23224.1"/>
    <property type="molecule type" value="Genomic_DNA"/>
</dbReference>
<keyword evidence="2" id="KW-1185">Reference proteome</keyword>
<dbReference type="GO" id="GO:0016740">
    <property type="term" value="F:transferase activity"/>
    <property type="evidence" value="ECO:0007669"/>
    <property type="project" value="UniProtKB-KW"/>
</dbReference>
<dbReference type="AlphaFoldDB" id="A0A222EAK2"/>
<keyword evidence="1" id="KW-0808">Transferase</keyword>
<gene>
    <name evidence="1" type="ORF">ANTHELSMS3_04830</name>
</gene>
<dbReference type="RefSeq" id="WP_094037352.1">
    <property type="nucleotide sequence ID" value="NZ_CP022541.1"/>
</dbReference>
<dbReference type="KEGG" id="aht:ANTHELSMS3_04830"/>
<dbReference type="EC" id="2.-.-.-" evidence="1"/>
<dbReference type="Gene3D" id="3.40.50.2000">
    <property type="entry name" value="Glycogen Phosphorylase B"/>
    <property type="match status" value="1"/>
</dbReference>
<dbReference type="OrthoDB" id="7973140at2"/>
<evidence type="ECO:0000313" key="1">
    <source>
        <dbReference type="EMBL" id="ASP23224.1"/>
    </source>
</evidence>
<dbReference type="Proteomes" id="UP000203589">
    <property type="component" value="Plasmid pSMS3-1"/>
</dbReference>
<evidence type="ECO:0000313" key="2">
    <source>
        <dbReference type="Proteomes" id="UP000203589"/>
    </source>
</evidence>
<protein>
    <submittedName>
        <fullName evidence="1">Glycosyl transferase</fullName>
        <ecNumber evidence="1">2.-.-.-</ecNumber>
    </submittedName>
</protein>
<geneLocation type="plasmid" evidence="2">
    <name>psms3-1</name>
</geneLocation>
<reference evidence="1 2" key="1">
    <citation type="submission" date="2017-07" db="EMBL/GenBank/DDBJ databases">
        <title>Genome Sequence of Antarctobacter heliothermus Strain SMS3 Isolated from a culture of the Diatom Skeletonema marinoi.</title>
        <authorList>
            <person name="Topel M."/>
            <person name="Pinder M.I.M."/>
            <person name="Johansson O.N."/>
            <person name="Kourtchenko O."/>
            <person name="Godhe A."/>
            <person name="Clarke A.K."/>
        </authorList>
    </citation>
    <scope>NUCLEOTIDE SEQUENCE [LARGE SCALE GENOMIC DNA]</scope>
    <source>
        <strain evidence="1 2">SMS3</strain>
        <plasmid evidence="2">Plasmid psms3-1</plasmid>
    </source>
</reference>
<proteinExistence type="predicted"/>
<name>A0A222EAK2_9RHOB</name>
<sequence length="388" mass="43243">MNAPTNSHLHGSDRPHKLLVFGFDAAEAAQQRRIRAYLDCGFDVSGFTMRRENMTHNAEPFWPNVDLGETRNAAMGQRIWRILAAIPILWRNRERLKGAKTIVARNLDMLIVAAVAKSMIRPRPRMVYEALDIHDMMTHAGAKGRIARGVERRLLKQTNAIIVSSPAFDREYFAPVQGWSGEVKLVENKIWVSDEGPVRPAPDTVVPKQSGQPVVVGWVGTLRCPQSLAILIKTADRLGPGVSLQMHGIVHDHMLPDFDQIVAARENVTYHGPYDYPDGLERIYRDCDAVWVQDLWQWGTNSTWLLPNRIYEAGYFGCPSIAVSGTETGRRVAQGLGWTVAKPTAEALTSLLSGLSHEVVAAQRRAILSMPEDSFRQSPEEITAALLP</sequence>
<keyword evidence="1" id="KW-0614">Plasmid</keyword>
<accession>A0A222EAK2</accession>